<protein>
    <submittedName>
        <fullName evidence="9">Cobalt transporter CbiM</fullName>
    </submittedName>
</protein>
<dbReference type="InterPro" id="IPR002751">
    <property type="entry name" value="CbiM/NikMN"/>
</dbReference>
<accession>A0A9X4H2P9</accession>
<dbReference type="EMBL" id="JAKOAV010000015">
    <property type="protein sequence ID" value="MDF9408551.1"/>
    <property type="molecule type" value="Genomic_DNA"/>
</dbReference>
<evidence type="ECO:0000256" key="4">
    <source>
        <dbReference type="ARBA" id="ARBA00022692"/>
    </source>
</evidence>
<feature type="transmembrane region" description="Helical" evidence="7">
    <location>
        <begin position="145"/>
        <end position="164"/>
    </location>
</feature>
<dbReference type="NCBIfam" id="NF008873">
    <property type="entry name" value="PRK11909.1"/>
    <property type="match status" value="1"/>
</dbReference>
<evidence type="ECO:0000256" key="7">
    <source>
        <dbReference type="SAM" id="Phobius"/>
    </source>
</evidence>
<keyword evidence="2" id="KW-0813">Transport</keyword>
<reference evidence="9" key="1">
    <citation type="submission" date="2022-02" db="EMBL/GenBank/DDBJ databases">
        <authorList>
            <person name="Leng L."/>
        </authorList>
    </citation>
    <scope>NUCLEOTIDE SEQUENCE</scope>
    <source>
        <strain evidence="9">JI</strain>
    </source>
</reference>
<dbReference type="NCBIfam" id="NF005598">
    <property type="entry name" value="PRK07331.1"/>
    <property type="match status" value="1"/>
</dbReference>
<dbReference type="Proteomes" id="UP001154312">
    <property type="component" value="Unassembled WGS sequence"/>
</dbReference>
<dbReference type="Pfam" id="PF01891">
    <property type="entry name" value="CbiM"/>
    <property type="match status" value="1"/>
</dbReference>
<dbReference type="GO" id="GO:0005886">
    <property type="term" value="C:plasma membrane"/>
    <property type="evidence" value="ECO:0007669"/>
    <property type="project" value="UniProtKB-SubCell"/>
</dbReference>
<keyword evidence="3" id="KW-1003">Cell membrane</keyword>
<feature type="transmembrane region" description="Helical" evidence="7">
    <location>
        <begin position="39"/>
        <end position="58"/>
    </location>
</feature>
<feature type="transmembrane region" description="Helical" evidence="7">
    <location>
        <begin position="103"/>
        <end position="125"/>
    </location>
</feature>
<dbReference type="PANTHER" id="PTHR34229:SF1">
    <property type="entry name" value="METAL TRANSPORT PROTEIN HI_1621-RELATED"/>
    <property type="match status" value="1"/>
</dbReference>
<evidence type="ECO:0000313" key="9">
    <source>
        <dbReference type="EMBL" id="MDF9408551.1"/>
    </source>
</evidence>
<keyword evidence="6 7" id="KW-0472">Membrane</keyword>
<keyword evidence="4 7" id="KW-0812">Transmembrane</keyword>
<dbReference type="InterPro" id="IPR025937">
    <property type="entry name" value="PDGLE_dom"/>
</dbReference>
<feature type="transmembrane region" description="Helical" evidence="7">
    <location>
        <begin position="6"/>
        <end position="27"/>
    </location>
</feature>
<feature type="transmembrane region" description="Helical" evidence="7">
    <location>
        <begin position="306"/>
        <end position="328"/>
    </location>
</feature>
<gene>
    <name evidence="9" type="primary">cbiM</name>
    <name evidence="9" type="ORF">L7E55_09295</name>
</gene>
<evidence type="ECO:0000256" key="2">
    <source>
        <dbReference type="ARBA" id="ARBA00022448"/>
    </source>
</evidence>
<evidence type="ECO:0000259" key="8">
    <source>
        <dbReference type="Pfam" id="PF13190"/>
    </source>
</evidence>
<dbReference type="GO" id="GO:0000041">
    <property type="term" value="P:transition metal ion transport"/>
    <property type="evidence" value="ECO:0007669"/>
    <property type="project" value="InterPro"/>
</dbReference>
<comment type="subcellular location">
    <subcellularLocation>
        <location evidence="1">Cell membrane</location>
        <topology evidence="1">Multi-pass membrane protein</topology>
    </subcellularLocation>
</comment>
<dbReference type="RefSeq" id="WP_277443879.1">
    <property type="nucleotide sequence ID" value="NZ_JAKOAV010000015.1"/>
</dbReference>
<dbReference type="Pfam" id="PF13190">
    <property type="entry name" value="PDGLE"/>
    <property type="match status" value="1"/>
</dbReference>
<dbReference type="Gene3D" id="1.10.1760.20">
    <property type="match status" value="1"/>
</dbReference>
<evidence type="ECO:0000256" key="5">
    <source>
        <dbReference type="ARBA" id="ARBA00022989"/>
    </source>
</evidence>
<dbReference type="AlphaFoldDB" id="A0A9X4H2P9"/>
<dbReference type="PANTHER" id="PTHR34229">
    <property type="entry name" value="METAL TRANSPORT PROTEIN HI_1621-RELATED"/>
    <property type="match status" value="1"/>
</dbReference>
<feature type="transmembrane region" description="Helical" evidence="7">
    <location>
        <begin position="70"/>
        <end position="91"/>
    </location>
</feature>
<keyword evidence="10" id="KW-1185">Reference proteome</keyword>
<comment type="caution">
    <text evidence="9">The sequence shown here is derived from an EMBL/GenBank/DDBJ whole genome shotgun (WGS) entry which is preliminary data.</text>
</comment>
<feature type="transmembrane region" description="Helical" evidence="7">
    <location>
        <begin position="238"/>
        <end position="255"/>
    </location>
</feature>
<feature type="domain" description="PDGLE" evidence="8">
    <location>
        <begin position="241"/>
        <end position="330"/>
    </location>
</feature>
<evidence type="ECO:0000256" key="1">
    <source>
        <dbReference type="ARBA" id="ARBA00004651"/>
    </source>
</evidence>
<evidence type="ECO:0000256" key="3">
    <source>
        <dbReference type="ARBA" id="ARBA00022475"/>
    </source>
</evidence>
<evidence type="ECO:0000313" key="10">
    <source>
        <dbReference type="Proteomes" id="UP001154312"/>
    </source>
</evidence>
<proteinExistence type="predicted"/>
<organism evidence="9 10">
    <name type="scientific">Pelotomaculum isophthalicicum JI</name>
    <dbReference type="NCBI Taxonomy" id="947010"/>
    <lineage>
        <taxon>Bacteria</taxon>
        <taxon>Bacillati</taxon>
        <taxon>Bacillota</taxon>
        <taxon>Clostridia</taxon>
        <taxon>Eubacteriales</taxon>
        <taxon>Desulfotomaculaceae</taxon>
        <taxon>Pelotomaculum</taxon>
    </lineage>
</organism>
<sequence length="342" mass="36156">MHIPDGYLSPQTCAVMGAAMLPVWATAVKKVKKTIKTRYVPLMAIGAAFSFTIMMYNIPIPDGTTAHAVGAGILSIILGPWAAAISISVALAIQALLFGDGGILAFGANCFNMAFVFPFTSYYIYRLIAGRSDITAARRWVGGLIAGYVGINLAALCAAVEFGLQPTLFHAASGAPLYCPYPLNIAVPAMAFGHLLIAGPVEAVATALVLRYIQAANPDLLTVGSTLAREEAHGYSKLWWGVGAMILLSPLGLLAQGTAWGEWGADEIKDMLGFIPAGLEHLSDSWHALMPDYSIPGLDGSLWQSATGYILTAIAGVAIIGAITYLFGKYQRRADQGKEMSN</sequence>
<evidence type="ECO:0000256" key="6">
    <source>
        <dbReference type="ARBA" id="ARBA00023136"/>
    </source>
</evidence>
<keyword evidence="5 7" id="KW-1133">Transmembrane helix</keyword>
<name>A0A9X4H2P9_9FIRM</name>